<evidence type="ECO:0000313" key="2">
    <source>
        <dbReference type="EMBL" id="KAK8881422.1"/>
    </source>
</evidence>
<evidence type="ECO:0000313" key="3">
    <source>
        <dbReference type="Proteomes" id="UP001470230"/>
    </source>
</evidence>
<evidence type="ECO:0000256" key="1">
    <source>
        <dbReference type="SAM" id="MobiDB-lite"/>
    </source>
</evidence>
<gene>
    <name evidence="2" type="ORF">M9Y10_004158</name>
</gene>
<dbReference type="InterPro" id="IPR011989">
    <property type="entry name" value="ARM-like"/>
</dbReference>
<reference evidence="2 3" key="1">
    <citation type="submission" date="2024-04" db="EMBL/GenBank/DDBJ databases">
        <title>Tritrichomonas musculus Genome.</title>
        <authorList>
            <person name="Alves-Ferreira E."/>
            <person name="Grigg M."/>
            <person name="Lorenzi H."/>
            <person name="Galac M."/>
        </authorList>
    </citation>
    <scope>NUCLEOTIDE SEQUENCE [LARGE SCALE GENOMIC DNA]</scope>
    <source>
        <strain evidence="2 3">EAF2021</strain>
    </source>
</reference>
<sequence length="476" mass="55751">MISYKFEEDNKVKAQNMTEDTPDNQEDPNYDIRNYNNTLILLENSFKKNDLVDIQQYLCKYWEKIQYYATRLSIEELRIPQIVQLLMISLHNIIKDRDFNQFIVQKIFHTFNLIFYYTQTSNPYQFFTNSGIINILINITGVAEDELFKEIIKFLRLLWDNTPDCLYFEYSVLNTSAFKRIVSDDNKYSPETFLEYVYLVDQLSKYPNKEIQNCVDMIFTNAIFFIVIGNIEANEYGFRIINNLLNQNSPKIESLLTNSDELSQSVTRLLDPLTDSKTLFQIIKSLGTMCMHQYDMRHFPLGGLIQFLTYNNDEIKIYTAFALCNALWSNKGHFTEEDCVKIILILSEVMSTDKFTVISAISCMIPKIFSVIPRNCYLNLVQKGFFDTLYRIASIDSFLKSEDGKNKDTVNDVQNFFNVIKNLFLFADESNLWGTFADAFEESGCYQILTESEIDDPQIQSIVDSFIYSYDKRKNE</sequence>
<keyword evidence="3" id="KW-1185">Reference proteome</keyword>
<feature type="compositionally biased region" description="Basic and acidic residues" evidence="1">
    <location>
        <begin position="1"/>
        <end position="12"/>
    </location>
</feature>
<protein>
    <submittedName>
        <fullName evidence="2">Uncharacterized protein</fullName>
    </submittedName>
</protein>
<dbReference type="EMBL" id="JAPFFF010000010">
    <property type="protein sequence ID" value="KAK8881422.1"/>
    <property type="molecule type" value="Genomic_DNA"/>
</dbReference>
<name>A0ABR2JR91_9EUKA</name>
<dbReference type="Proteomes" id="UP001470230">
    <property type="component" value="Unassembled WGS sequence"/>
</dbReference>
<dbReference type="SUPFAM" id="SSF48371">
    <property type="entry name" value="ARM repeat"/>
    <property type="match status" value="1"/>
</dbReference>
<accession>A0ABR2JR91</accession>
<feature type="region of interest" description="Disordered" evidence="1">
    <location>
        <begin position="1"/>
        <end position="29"/>
    </location>
</feature>
<feature type="compositionally biased region" description="Acidic residues" evidence="1">
    <location>
        <begin position="20"/>
        <end position="29"/>
    </location>
</feature>
<dbReference type="Gene3D" id="1.25.10.10">
    <property type="entry name" value="Leucine-rich Repeat Variant"/>
    <property type="match status" value="1"/>
</dbReference>
<organism evidence="2 3">
    <name type="scientific">Tritrichomonas musculus</name>
    <dbReference type="NCBI Taxonomy" id="1915356"/>
    <lineage>
        <taxon>Eukaryota</taxon>
        <taxon>Metamonada</taxon>
        <taxon>Parabasalia</taxon>
        <taxon>Tritrichomonadida</taxon>
        <taxon>Tritrichomonadidae</taxon>
        <taxon>Tritrichomonas</taxon>
    </lineage>
</organism>
<proteinExistence type="predicted"/>
<dbReference type="InterPro" id="IPR016024">
    <property type="entry name" value="ARM-type_fold"/>
</dbReference>
<comment type="caution">
    <text evidence="2">The sequence shown here is derived from an EMBL/GenBank/DDBJ whole genome shotgun (WGS) entry which is preliminary data.</text>
</comment>